<accession>A0ABT9MM24</accession>
<name>A0ABT9MM24_9ACTN</name>
<dbReference type="PROSITE" id="PS00455">
    <property type="entry name" value="AMP_BINDING"/>
    <property type="match status" value="1"/>
</dbReference>
<feature type="region of interest" description="Disordered" evidence="1">
    <location>
        <begin position="1"/>
        <end position="20"/>
    </location>
</feature>
<evidence type="ECO:0000313" key="3">
    <source>
        <dbReference type="EMBL" id="MDP9792485.1"/>
    </source>
</evidence>
<dbReference type="Gene3D" id="3.30.559.30">
    <property type="entry name" value="Nonribosomal peptide synthetase, condensation domain"/>
    <property type="match status" value="1"/>
</dbReference>
<feature type="domain" description="AMP-dependent synthetase/ligase" evidence="2">
    <location>
        <begin position="483"/>
        <end position="731"/>
    </location>
</feature>
<evidence type="ECO:0000256" key="1">
    <source>
        <dbReference type="SAM" id="MobiDB-lite"/>
    </source>
</evidence>
<dbReference type="Gene3D" id="3.40.50.980">
    <property type="match status" value="2"/>
</dbReference>
<dbReference type="InterPro" id="IPR000873">
    <property type="entry name" value="AMP-dep_synth/lig_dom"/>
</dbReference>
<protein>
    <recommendedName>
        <fullName evidence="2">AMP-dependent synthetase/ligase domain-containing protein</fullName>
    </recommendedName>
</protein>
<proteinExistence type="predicted"/>
<keyword evidence="4" id="KW-1185">Reference proteome</keyword>
<evidence type="ECO:0000259" key="2">
    <source>
        <dbReference type="Pfam" id="PF00501"/>
    </source>
</evidence>
<organism evidence="3 4">
    <name type="scientific">Catenuloplanes nepalensis</name>
    <dbReference type="NCBI Taxonomy" id="587533"/>
    <lineage>
        <taxon>Bacteria</taxon>
        <taxon>Bacillati</taxon>
        <taxon>Actinomycetota</taxon>
        <taxon>Actinomycetes</taxon>
        <taxon>Micromonosporales</taxon>
        <taxon>Micromonosporaceae</taxon>
        <taxon>Catenuloplanes</taxon>
    </lineage>
</organism>
<comment type="caution">
    <text evidence="3">The sequence shown here is derived from an EMBL/GenBank/DDBJ whole genome shotgun (WGS) entry which is preliminary data.</text>
</comment>
<dbReference type="SUPFAM" id="SSF56801">
    <property type="entry name" value="Acetyl-CoA synthetase-like"/>
    <property type="match status" value="1"/>
</dbReference>
<dbReference type="PANTHER" id="PTHR45527">
    <property type="entry name" value="NONRIBOSOMAL PEPTIDE SYNTHETASE"/>
    <property type="match status" value="1"/>
</dbReference>
<dbReference type="Proteomes" id="UP001240984">
    <property type="component" value="Unassembled WGS sequence"/>
</dbReference>
<dbReference type="RefSeq" id="WP_306827364.1">
    <property type="nucleotide sequence ID" value="NZ_JAUSRA010000001.1"/>
</dbReference>
<dbReference type="EMBL" id="JAUSRA010000001">
    <property type="protein sequence ID" value="MDP9792485.1"/>
    <property type="molecule type" value="Genomic_DNA"/>
</dbReference>
<sequence length="743" mass="78484">MPHIDVPGPVCPSGGLADQQHPSGVGLETIVLKPLSDLEAAQVLATQARSGPRYLAAGTPLSHPVDLHRVHDAVRDLTLTQAVLRTGLAAAATGEPQWQIGAEAHICAEVLPAIPGRSPYAILRRVVLGSRITLGPAPLVRIVIVDAADGVLICTVAHPALLDRGHLLRLQAQLVRRIARPQDTAPQHDGADRPQDASPDAAADAAEVQPAQPAAAPTPAGSYGILDHTGAEPLAGWATTPDVLMADALAGADTGPGWHQRSVPSSLVHRLRKRADAAGRTLGDILLGAHVKALALATGRTAVTVIAGPLTWASSAAAEPGDDGVRGADTTAVAPVVFQLAGTTSWDDLMERCRPARWQMSETQDRNRIGPDRSSVADAAFSFVHGPAGTVVHTPSDASVQLEFCLTDGDRMSMRIAASDAARQGTLAELARLHLATLEHCLDGQAEHRALPALDAALRELVIRRWNGVQRDYPADRCVHHLFEQQAERTPHAAAAADDSGTMLTYRQLNLAANRLAYRLQDCGLRPGGLAAIAACRSAGLVVAVLAVLKTGAAYLPLDPRQPRDRLRYLLQDSRADLVVADERYRDRIPCGHVPIVPLDATGPLPAGADDNPRTQATPGDLMYLIYTSGSTGIPKGVQVPHSGVLNYLGWCAETYAGRSSGGAALFSSVAFDAVVPNIFVPLLRGQRVYVLDETLDMDQIAQRLARQSPFSFLKLTPGQLALLAALLSPAQRAVREVTSVSG</sequence>
<gene>
    <name evidence="3" type="ORF">J2S43_000997</name>
</gene>
<dbReference type="PANTHER" id="PTHR45527:SF1">
    <property type="entry name" value="FATTY ACID SYNTHASE"/>
    <property type="match status" value="1"/>
</dbReference>
<feature type="compositionally biased region" description="Low complexity" evidence="1">
    <location>
        <begin position="196"/>
        <end position="220"/>
    </location>
</feature>
<feature type="region of interest" description="Disordered" evidence="1">
    <location>
        <begin position="181"/>
        <end position="223"/>
    </location>
</feature>
<reference evidence="3 4" key="1">
    <citation type="submission" date="2023-07" db="EMBL/GenBank/DDBJ databases">
        <title>Sequencing the genomes of 1000 actinobacteria strains.</title>
        <authorList>
            <person name="Klenk H.-P."/>
        </authorList>
    </citation>
    <scope>NUCLEOTIDE SEQUENCE [LARGE SCALE GENOMIC DNA]</scope>
    <source>
        <strain evidence="3 4">DSM 44710</strain>
    </source>
</reference>
<dbReference type="Pfam" id="PF00501">
    <property type="entry name" value="AMP-binding"/>
    <property type="match status" value="1"/>
</dbReference>
<dbReference type="SUPFAM" id="SSF52777">
    <property type="entry name" value="CoA-dependent acyltransferases"/>
    <property type="match status" value="2"/>
</dbReference>
<evidence type="ECO:0000313" key="4">
    <source>
        <dbReference type="Proteomes" id="UP001240984"/>
    </source>
</evidence>
<dbReference type="InterPro" id="IPR020845">
    <property type="entry name" value="AMP-binding_CS"/>
</dbReference>